<evidence type="ECO:0000256" key="1">
    <source>
        <dbReference type="SAM" id="MobiDB-lite"/>
    </source>
</evidence>
<evidence type="ECO:0000259" key="2">
    <source>
        <dbReference type="Pfam" id="PF09206"/>
    </source>
</evidence>
<dbReference type="RefSeq" id="WP_131834534.1">
    <property type="nucleotide sequence ID" value="NZ_SMFY01000001.1"/>
</dbReference>
<proteinExistence type="predicted"/>
<dbReference type="InterPro" id="IPR015289">
    <property type="entry name" value="A-L-arabinofuranosidase_B_cat"/>
</dbReference>
<name>A0A4R1I7E2_ANCAQ</name>
<dbReference type="OrthoDB" id="9145816at2"/>
<dbReference type="AlphaFoldDB" id="A0A4R1I7E2"/>
<evidence type="ECO:0000313" key="4">
    <source>
        <dbReference type="Proteomes" id="UP000295030"/>
    </source>
</evidence>
<feature type="domain" description="Alpha-L-arabinofuranosidase B catalytic" evidence="2">
    <location>
        <begin position="32"/>
        <end position="105"/>
    </location>
</feature>
<dbReference type="Pfam" id="PF09206">
    <property type="entry name" value="ArabFuran-catal"/>
    <property type="match status" value="1"/>
</dbReference>
<protein>
    <recommendedName>
        <fullName evidence="2">Alpha-L-arabinofuranosidase B catalytic domain-containing protein</fullName>
    </recommendedName>
</protein>
<sequence length="291" mass="29090">MASIGFTLDLRHRRRAPAVALPLDGFAGSLYAAFGMRRLLSAHAGPCVRARRTSDGAEVDVGFTAPGDFDVAALLAFAGAGSVYATRWYDQTGNGRHAEQATGAAQPRLVSAGVLDIGPNGRPGMVFSGAQYVDMQNSLGIARGASALTVAAATGAPPTSATQAIFSTSIGGGPQSRAILYCASGTLAVGARSIDGGAEQSVVRPIGVSTRLIARIGYAAGGLDISGNGETTTGVMSPAQSAPDTNSSSASRIGANAVGTSGFAGAMSMLALSRSALDVAALDAALTRVMP</sequence>
<feature type="region of interest" description="Disordered" evidence="1">
    <location>
        <begin position="231"/>
        <end position="251"/>
    </location>
</feature>
<gene>
    <name evidence="3" type="ORF">EV667_1416</name>
</gene>
<keyword evidence="4" id="KW-1185">Reference proteome</keyword>
<dbReference type="EMBL" id="SMFY01000001">
    <property type="protein sequence ID" value="TCK31307.1"/>
    <property type="molecule type" value="Genomic_DNA"/>
</dbReference>
<comment type="caution">
    <text evidence="3">The sequence shown here is derived from an EMBL/GenBank/DDBJ whole genome shotgun (WGS) entry which is preliminary data.</text>
</comment>
<evidence type="ECO:0000313" key="3">
    <source>
        <dbReference type="EMBL" id="TCK31307.1"/>
    </source>
</evidence>
<organism evidence="3 4">
    <name type="scientific">Ancylobacter aquaticus</name>
    <dbReference type="NCBI Taxonomy" id="100"/>
    <lineage>
        <taxon>Bacteria</taxon>
        <taxon>Pseudomonadati</taxon>
        <taxon>Pseudomonadota</taxon>
        <taxon>Alphaproteobacteria</taxon>
        <taxon>Hyphomicrobiales</taxon>
        <taxon>Xanthobacteraceae</taxon>
        <taxon>Ancylobacter</taxon>
    </lineage>
</organism>
<dbReference type="GO" id="GO:0031221">
    <property type="term" value="P:arabinan metabolic process"/>
    <property type="evidence" value="ECO:0007669"/>
    <property type="project" value="InterPro"/>
</dbReference>
<reference evidence="3 4" key="1">
    <citation type="submission" date="2019-03" db="EMBL/GenBank/DDBJ databases">
        <title>Genomic Encyclopedia of Type Strains, Phase IV (KMG-IV): sequencing the most valuable type-strain genomes for metagenomic binning, comparative biology and taxonomic classification.</title>
        <authorList>
            <person name="Goeker M."/>
        </authorList>
    </citation>
    <scope>NUCLEOTIDE SEQUENCE [LARGE SCALE GENOMIC DNA]</scope>
    <source>
        <strain evidence="3 4">DSM 101</strain>
    </source>
</reference>
<accession>A0A4R1I7E2</accession>
<dbReference type="Gene3D" id="2.60.120.200">
    <property type="match status" value="1"/>
</dbReference>
<dbReference type="Proteomes" id="UP000295030">
    <property type="component" value="Unassembled WGS sequence"/>
</dbReference>
<dbReference type="GO" id="GO:0046556">
    <property type="term" value="F:alpha-L-arabinofuranosidase activity"/>
    <property type="evidence" value="ECO:0007669"/>
    <property type="project" value="InterPro"/>
</dbReference>